<dbReference type="KEGG" id="mant:BHD05_02370"/>
<sequence length="117" mass="12647">MITDDPVETNPLHYRIVFENEFVRVLDYTDEPGTTTTPHDHPNSVMITLSDFRRRLASGDQEREVALAAGQAVWLPAQRHFGENIGDTVTHTIFVELKGAAAGEASGATLGPAAASS</sequence>
<protein>
    <submittedName>
        <fullName evidence="1">Cytoplasmic protein</fullName>
    </submittedName>
</protein>
<accession>A0A7L5AEB8</accession>
<proteinExistence type="predicted"/>
<name>A0A7L5AEB8_9MICO</name>
<dbReference type="OrthoDB" id="7060081at2"/>
<dbReference type="SUPFAM" id="SSF51182">
    <property type="entry name" value="RmlC-like cupins"/>
    <property type="match status" value="1"/>
</dbReference>
<keyword evidence="2" id="KW-1185">Reference proteome</keyword>
<reference evidence="1 2" key="1">
    <citation type="submission" date="2016-09" db="EMBL/GenBank/DDBJ databases">
        <title>Complete genome sequence of microbes from the polar regions.</title>
        <authorList>
            <person name="Liao L."/>
            <person name="Chen B."/>
        </authorList>
    </citation>
    <scope>NUCLEOTIDE SEQUENCE [LARGE SCALE GENOMIC DNA]</scope>
    <source>
        <strain evidence="1 2">ZS314</strain>
    </source>
</reference>
<dbReference type="AlphaFoldDB" id="A0A7L5AEB8"/>
<dbReference type="RefSeq" id="WP_161885008.1">
    <property type="nucleotide sequence ID" value="NZ_CP017146.1"/>
</dbReference>
<dbReference type="InterPro" id="IPR014710">
    <property type="entry name" value="RmlC-like_jellyroll"/>
</dbReference>
<evidence type="ECO:0000313" key="1">
    <source>
        <dbReference type="EMBL" id="QHO68650.1"/>
    </source>
</evidence>
<evidence type="ECO:0000313" key="2">
    <source>
        <dbReference type="Proteomes" id="UP000464507"/>
    </source>
</evidence>
<dbReference type="Gene3D" id="2.60.120.10">
    <property type="entry name" value="Jelly Rolls"/>
    <property type="match status" value="1"/>
</dbReference>
<dbReference type="EMBL" id="CP017146">
    <property type="protein sequence ID" value="QHO68650.1"/>
    <property type="molecule type" value="Genomic_DNA"/>
</dbReference>
<organism evidence="1 2">
    <name type="scientific">Marisediminicola antarctica</name>
    <dbReference type="NCBI Taxonomy" id="674079"/>
    <lineage>
        <taxon>Bacteria</taxon>
        <taxon>Bacillati</taxon>
        <taxon>Actinomycetota</taxon>
        <taxon>Actinomycetes</taxon>
        <taxon>Micrococcales</taxon>
        <taxon>Microbacteriaceae</taxon>
        <taxon>Marisediminicola</taxon>
    </lineage>
</organism>
<dbReference type="InterPro" id="IPR011051">
    <property type="entry name" value="RmlC_Cupin_sf"/>
</dbReference>
<gene>
    <name evidence="1" type="ORF">BHD05_02370</name>
</gene>
<dbReference type="Proteomes" id="UP000464507">
    <property type="component" value="Chromosome"/>
</dbReference>